<comment type="catalytic activity">
    <reaction evidence="9 10 11">
        <text>adenosine(37) in tRNA + dimethylallyl diphosphate = N(6)-dimethylallyladenosine(37) in tRNA + diphosphate</text>
        <dbReference type="Rhea" id="RHEA:26482"/>
        <dbReference type="Rhea" id="RHEA-COMP:10162"/>
        <dbReference type="Rhea" id="RHEA-COMP:10375"/>
        <dbReference type="ChEBI" id="CHEBI:33019"/>
        <dbReference type="ChEBI" id="CHEBI:57623"/>
        <dbReference type="ChEBI" id="CHEBI:74411"/>
        <dbReference type="ChEBI" id="CHEBI:74415"/>
        <dbReference type="EC" id="2.5.1.75"/>
    </reaction>
</comment>
<dbReference type="HAMAP" id="MF_00185">
    <property type="entry name" value="IPP_trans"/>
    <property type="match status" value="1"/>
</dbReference>
<gene>
    <name evidence="10" type="primary">miaA</name>
    <name evidence="14" type="ORF">SanaruYs_20320</name>
</gene>
<evidence type="ECO:0000313" key="14">
    <source>
        <dbReference type="EMBL" id="GCC51803.1"/>
    </source>
</evidence>
<organism evidence="14 15">
    <name type="scientific">Chryseotalea sanaruensis</name>
    <dbReference type="NCBI Taxonomy" id="2482724"/>
    <lineage>
        <taxon>Bacteria</taxon>
        <taxon>Pseudomonadati</taxon>
        <taxon>Bacteroidota</taxon>
        <taxon>Cytophagia</taxon>
        <taxon>Cytophagales</taxon>
        <taxon>Chryseotaleaceae</taxon>
        <taxon>Chryseotalea</taxon>
    </lineage>
</organism>
<comment type="cofactor">
    <cofactor evidence="1 10">
        <name>Mg(2+)</name>
        <dbReference type="ChEBI" id="CHEBI:18420"/>
    </cofactor>
</comment>
<comment type="function">
    <text evidence="2 10 12">Catalyzes the transfer of a dimethylallyl group onto the adenine at position 37 in tRNAs that read codons beginning with uridine, leading to the formation of N6-(dimethylallyl)adenosine (i(6)A).</text>
</comment>
<evidence type="ECO:0000256" key="1">
    <source>
        <dbReference type="ARBA" id="ARBA00001946"/>
    </source>
</evidence>
<feature type="binding site" evidence="10">
    <location>
        <begin position="6"/>
        <end position="11"/>
    </location>
    <ligand>
        <name>substrate</name>
    </ligand>
</feature>
<accession>A0A401UA63</accession>
<proteinExistence type="inferred from homology"/>
<evidence type="ECO:0000256" key="11">
    <source>
        <dbReference type="RuleBase" id="RU003783"/>
    </source>
</evidence>
<evidence type="ECO:0000256" key="10">
    <source>
        <dbReference type="HAMAP-Rule" id="MF_00185"/>
    </source>
</evidence>
<dbReference type="Pfam" id="PF01715">
    <property type="entry name" value="IPPT"/>
    <property type="match status" value="1"/>
</dbReference>
<evidence type="ECO:0000256" key="7">
    <source>
        <dbReference type="ARBA" id="ARBA00022840"/>
    </source>
</evidence>
<keyword evidence="8 10" id="KW-0460">Magnesium</keyword>
<evidence type="ECO:0000256" key="3">
    <source>
        <dbReference type="ARBA" id="ARBA00005842"/>
    </source>
</evidence>
<feature type="site" description="Interaction with substrate tRNA" evidence="10">
    <location>
        <position position="117"/>
    </location>
</feature>
<dbReference type="InterPro" id="IPR018022">
    <property type="entry name" value="IPT"/>
</dbReference>
<evidence type="ECO:0000256" key="6">
    <source>
        <dbReference type="ARBA" id="ARBA00022741"/>
    </source>
</evidence>
<dbReference type="GO" id="GO:0005524">
    <property type="term" value="F:ATP binding"/>
    <property type="evidence" value="ECO:0007669"/>
    <property type="project" value="UniProtKB-UniRule"/>
</dbReference>
<evidence type="ECO:0000256" key="2">
    <source>
        <dbReference type="ARBA" id="ARBA00003213"/>
    </source>
</evidence>
<dbReference type="InterPro" id="IPR027417">
    <property type="entry name" value="P-loop_NTPase"/>
</dbReference>
<evidence type="ECO:0000256" key="5">
    <source>
        <dbReference type="ARBA" id="ARBA00022694"/>
    </source>
</evidence>
<name>A0A401UA63_9BACT</name>
<dbReference type="SUPFAM" id="SSF52540">
    <property type="entry name" value="P-loop containing nucleoside triphosphate hydrolases"/>
    <property type="match status" value="1"/>
</dbReference>
<evidence type="ECO:0000256" key="9">
    <source>
        <dbReference type="ARBA" id="ARBA00049563"/>
    </source>
</evidence>
<dbReference type="GO" id="GO:0052381">
    <property type="term" value="F:tRNA dimethylallyltransferase activity"/>
    <property type="evidence" value="ECO:0007669"/>
    <property type="project" value="UniProtKB-UniRule"/>
</dbReference>
<comment type="subunit">
    <text evidence="10">Monomer.</text>
</comment>
<comment type="caution">
    <text evidence="10">Lacks conserved residue(s) required for the propagation of feature annotation.</text>
</comment>
<feature type="binding site" evidence="10">
    <location>
        <begin position="4"/>
        <end position="11"/>
    </location>
    <ligand>
        <name>ATP</name>
        <dbReference type="ChEBI" id="CHEBI:30616"/>
    </ligand>
</feature>
<keyword evidence="15" id="KW-1185">Reference proteome</keyword>
<comment type="caution">
    <text evidence="14">The sequence shown here is derived from an EMBL/GenBank/DDBJ whole genome shotgun (WGS) entry which is preliminary data.</text>
</comment>
<comment type="similarity">
    <text evidence="3 10 13">Belongs to the IPP transferase family.</text>
</comment>
<reference evidence="14 15" key="1">
    <citation type="submission" date="2018-11" db="EMBL/GenBank/DDBJ databases">
        <title>Chryseotalea sanarue gen. nov., sp., nov., a member of the family Cytophagaceae, isolated from a brackish lake in Hamamatsu Japan.</title>
        <authorList>
            <person name="Maejima Y."/>
            <person name="Iino T."/>
            <person name="Muraguchi Y."/>
            <person name="Fukuda K."/>
            <person name="Ohkuma M."/>
            <person name="Moriuchi R."/>
            <person name="Dohra H."/>
            <person name="Kimbara K."/>
            <person name="Shintani M."/>
        </authorList>
    </citation>
    <scope>NUCLEOTIDE SEQUENCE [LARGE SCALE GENOMIC DNA]</scope>
    <source>
        <strain evidence="14 15">Ys</strain>
    </source>
</reference>
<keyword evidence="6 10" id="KW-0547">Nucleotide-binding</keyword>
<dbReference type="PANTHER" id="PTHR11088">
    <property type="entry name" value="TRNA DIMETHYLALLYLTRANSFERASE"/>
    <property type="match status" value="1"/>
</dbReference>
<dbReference type="Gene3D" id="1.10.20.140">
    <property type="match status" value="1"/>
</dbReference>
<dbReference type="NCBIfam" id="TIGR00174">
    <property type="entry name" value="miaA"/>
    <property type="match status" value="1"/>
</dbReference>
<dbReference type="Proteomes" id="UP000288227">
    <property type="component" value="Unassembled WGS sequence"/>
</dbReference>
<dbReference type="EMBL" id="BHXQ01000003">
    <property type="protein sequence ID" value="GCC51803.1"/>
    <property type="molecule type" value="Genomic_DNA"/>
</dbReference>
<protein>
    <recommendedName>
        <fullName evidence="10">tRNA dimethylallyltransferase</fullName>
        <ecNumber evidence="10">2.5.1.75</ecNumber>
    </recommendedName>
    <alternativeName>
        <fullName evidence="10">Dimethylallyl diphosphate:tRNA dimethylallyltransferase</fullName>
        <shortName evidence="10">DMAPP:tRNA dimethylallyltransferase</shortName>
        <shortName evidence="10">DMATase</shortName>
    </alternativeName>
    <alternativeName>
        <fullName evidence="10">Isopentenyl-diphosphate:tRNA isopentenyltransferase</fullName>
        <shortName evidence="10">IPP transferase</shortName>
        <shortName evidence="10">IPPT</shortName>
        <shortName evidence="10">IPTase</shortName>
    </alternativeName>
</protein>
<dbReference type="AlphaFoldDB" id="A0A401UA63"/>
<sequence>MISGPTAVGKTALAIALAKQLGTEIVSADSRQVYKEMEIGTAKPSSEELNEVRHHFINSHSIHQDFNAGQYEREAYPLLQSLFKTHDHVVMVGGSGLYIKAVIDGFDEIPEVPESIRTSIEEQYSEKGIVWLQSALARLDPELYHTIDKQNPHRLIRALEVCTFTGKSIQHFRGKVKREHAFKLIKIGLEMERQQLYDRINLRMDKMIEEGLFEEAERLFPLRQLNALQTVGYQEVFDYLDGKYDRAEAVRLLKQHSRHYAKRQMTWFKRDQNVHWLEANMEVENLLHTIMGIK</sequence>
<evidence type="ECO:0000256" key="4">
    <source>
        <dbReference type="ARBA" id="ARBA00022679"/>
    </source>
</evidence>
<dbReference type="GO" id="GO:0006400">
    <property type="term" value="P:tRNA modification"/>
    <property type="evidence" value="ECO:0007669"/>
    <property type="project" value="TreeGrafter"/>
</dbReference>
<dbReference type="Gene3D" id="3.40.50.300">
    <property type="entry name" value="P-loop containing nucleotide triphosphate hydrolases"/>
    <property type="match status" value="1"/>
</dbReference>
<keyword evidence="4 10" id="KW-0808">Transferase</keyword>
<dbReference type="PANTHER" id="PTHR11088:SF60">
    <property type="entry name" value="TRNA DIMETHYLALLYLTRANSFERASE"/>
    <property type="match status" value="1"/>
</dbReference>
<dbReference type="EC" id="2.5.1.75" evidence="10"/>
<evidence type="ECO:0000256" key="12">
    <source>
        <dbReference type="RuleBase" id="RU003784"/>
    </source>
</evidence>
<keyword evidence="5 10" id="KW-0819">tRNA processing</keyword>
<evidence type="ECO:0000256" key="8">
    <source>
        <dbReference type="ARBA" id="ARBA00022842"/>
    </source>
</evidence>
<evidence type="ECO:0000256" key="13">
    <source>
        <dbReference type="RuleBase" id="RU003785"/>
    </source>
</evidence>
<dbReference type="InterPro" id="IPR039657">
    <property type="entry name" value="Dimethylallyltransferase"/>
</dbReference>
<feature type="site" description="Interaction with substrate tRNA" evidence="10">
    <location>
        <position position="95"/>
    </location>
</feature>
<keyword evidence="7 10" id="KW-0067">ATP-binding</keyword>
<feature type="region of interest" description="Interaction with substrate tRNA" evidence="10">
    <location>
        <begin position="29"/>
        <end position="32"/>
    </location>
</feature>
<evidence type="ECO:0000313" key="15">
    <source>
        <dbReference type="Proteomes" id="UP000288227"/>
    </source>
</evidence>